<keyword evidence="5 9" id="KW-1133">Transmembrane helix</keyword>
<comment type="subcellular location">
    <subcellularLocation>
        <location evidence="1">Cell membrane</location>
        <topology evidence="1">Multi-pass membrane protein</topology>
    </subcellularLocation>
</comment>
<protein>
    <recommendedName>
        <fullName evidence="11">Ionotropic glutamate receptor C-terminal domain-containing protein</fullName>
    </recommendedName>
</protein>
<feature type="signal peptide" evidence="10">
    <location>
        <begin position="1"/>
        <end position="25"/>
    </location>
</feature>
<evidence type="ECO:0000259" key="11">
    <source>
        <dbReference type="Pfam" id="PF00060"/>
    </source>
</evidence>
<keyword evidence="10" id="KW-0732">Signal</keyword>
<dbReference type="Proteomes" id="UP000789390">
    <property type="component" value="Unassembled WGS sequence"/>
</dbReference>
<comment type="similarity">
    <text evidence="2">Belongs to the glutamate-gated ion channel (TC 1.A.10.1) family.</text>
</comment>
<gene>
    <name evidence="12" type="ORF">DGAL_LOCUS4169</name>
</gene>
<evidence type="ECO:0000256" key="8">
    <source>
        <dbReference type="ARBA" id="ARBA00023180"/>
    </source>
</evidence>
<keyword evidence="13" id="KW-1185">Reference proteome</keyword>
<dbReference type="GO" id="GO:0005886">
    <property type="term" value="C:plasma membrane"/>
    <property type="evidence" value="ECO:0007669"/>
    <property type="project" value="UniProtKB-SubCell"/>
</dbReference>
<keyword evidence="8" id="KW-0325">Glycoprotein</keyword>
<dbReference type="PANTHER" id="PTHR42643:SF24">
    <property type="entry name" value="IONOTROPIC RECEPTOR 60A"/>
    <property type="match status" value="1"/>
</dbReference>
<evidence type="ECO:0000256" key="4">
    <source>
        <dbReference type="ARBA" id="ARBA00022692"/>
    </source>
</evidence>
<evidence type="ECO:0000256" key="3">
    <source>
        <dbReference type="ARBA" id="ARBA00022475"/>
    </source>
</evidence>
<keyword evidence="7" id="KW-0675">Receptor</keyword>
<comment type="caution">
    <text evidence="12">The sequence shown here is derived from an EMBL/GenBank/DDBJ whole genome shotgun (WGS) entry which is preliminary data.</text>
</comment>
<dbReference type="FunFam" id="1.10.287.70:FF:000302">
    <property type="entry name" value="Uncharacterized protein"/>
    <property type="match status" value="1"/>
</dbReference>
<dbReference type="Pfam" id="PF00060">
    <property type="entry name" value="Lig_chan"/>
    <property type="match status" value="1"/>
</dbReference>
<sequence length="501" mass="57244">MFIIFICFLFLGISFHIFNFPASLAMSSNVLNGRHLRIIWPRWEGNPKGLSGPLKGGVFIDYFQARFNFTYEMVRVTENRLEPLGKERGLFSYLFDNQSDLIVSAITLTHRRNLIIDQTTPWEFPKFGLLIPVQEETANINAIIKPFQWPVWVGLVLSAFCVIAVLSLMHRYLEYRALRMSNQSKDVQRRHVYKSRAGSEYLYVFGNLLSQGGPCSSKLLPFRLVAGVWALAAFIFVQAYTSTLFTYVVAPVNQPLINSIYDIAESSDINLLVKLAGTPESMFLASQLSIQCYINNNWTGFYEKIRDRIKSYPQSRCTLVSECIDLVKPGLRNVFMDAELYQKDAIKENFEKTGKCNLQMARDSYYTTVYAVMALQKNSPYTDSINKGLMELSQSGLSDYWEVLFRPMPRQCQGKIRSGYKSPDNKKHPPLSLKNLTGAFIVLSIGFSLSILAFLVEQIISMSSRHRRQLRPTSNENEKGHIEMAKKSSQNFEQDAPVFID</sequence>
<reference evidence="12" key="1">
    <citation type="submission" date="2021-11" db="EMBL/GenBank/DDBJ databases">
        <authorList>
            <person name="Schell T."/>
        </authorList>
    </citation>
    <scope>NUCLEOTIDE SEQUENCE</scope>
    <source>
        <strain evidence="12">M5</strain>
    </source>
</reference>
<proteinExistence type="inferred from homology"/>
<evidence type="ECO:0000256" key="7">
    <source>
        <dbReference type="ARBA" id="ARBA00023170"/>
    </source>
</evidence>
<dbReference type="InterPro" id="IPR052192">
    <property type="entry name" value="Insect_Ionotropic_Sensory_Rcpt"/>
</dbReference>
<feature type="transmembrane region" description="Helical" evidence="9">
    <location>
        <begin position="224"/>
        <end position="250"/>
    </location>
</feature>
<evidence type="ECO:0000256" key="5">
    <source>
        <dbReference type="ARBA" id="ARBA00022989"/>
    </source>
</evidence>
<dbReference type="GO" id="GO:0050906">
    <property type="term" value="P:detection of stimulus involved in sensory perception"/>
    <property type="evidence" value="ECO:0007669"/>
    <property type="project" value="UniProtKB-ARBA"/>
</dbReference>
<dbReference type="SUPFAM" id="SSF53850">
    <property type="entry name" value="Periplasmic binding protein-like II"/>
    <property type="match status" value="1"/>
</dbReference>
<dbReference type="AlphaFoldDB" id="A0A8J2RGU1"/>
<feature type="domain" description="Ionotropic glutamate receptor C-terminal" evidence="11">
    <location>
        <begin position="149"/>
        <end position="447"/>
    </location>
</feature>
<feature type="transmembrane region" description="Helical" evidence="9">
    <location>
        <begin position="149"/>
        <end position="169"/>
    </location>
</feature>
<keyword evidence="3" id="KW-1003">Cell membrane</keyword>
<organism evidence="12 13">
    <name type="scientific">Daphnia galeata</name>
    <dbReference type="NCBI Taxonomy" id="27404"/>
    <lineage>
        <taxon>Eukaryota</taxon>
        <taxon>Metazoa</taxon>
        <taxon>Ecdysozoa</taxon>
        <taxon>Arthropoda</taxon>
        <taxon>Crustacea</taxon>
        <taxon>Branchiopoda</taxon>
        <taxon>Diplostraca</taxon>
        <taxon>Cladocera</taxon>
        <taxon>Anomopoda</taxon>
        <taxon>Daphniidae</taxon>
        <taxon>Daphnia</taxon>
    </lineage>
</organism>
<evidence type="ECO:0000256" key="1">
    <source>
        <dbReference type="ARBA" id="ARBA00004651"/>
    </source>
</evidence>
<name>A0A8J2RGU1_9CRUS</name>
<dbReference type="Gene3D" id="1.10.287.70">
    <property type="match status" value="1"/>
</dbReference>
<evidence type="ECO:0000256" key="2">
    <source>
        <dbReference type="ARBA" id="ARBA00008685"/>
    </source>
</evidence>
<accession>A0A8J2RGU1</accession>
<dbReference type="EMBL" id="CAKKLH010000068">
    <property type="protein sequence ID" value="CAH0101811.1"/>
    <property type="molecule type" value="Genomic_DNA"/>
</dbReference>
<evidence type="ECO:0000313" key="13">
    <source>
        <dbReference type="Proteomes" id="UP000789390"/>
    </source>
</evidence>
<evidence type="ECO:0000313" key="12">
    <source>
        <dbReference type="EMBL" id="CAH0101811.1"/>
    </source>
</evidence>
<dbReference type="OrthoDB" id="8182981at2759"/>
<dbReference type="InterPro" id="IPR001320">
    <property type="entry name" value="Iontro_rcpt_C"/>
</dbReference>
<dbReference type="GO" id="GO:0015276">
    <property type="term" value="F:ligand-gated monoatomic ion channel activity"/>
    <property type="evidence" value="ECO:0007669"/>
    <property type="project" value="InterPro"/>
</dbReference>
<evidence type="ECO:0000256" key="9">
    <source>
        <dbReference type="SAM" id="Phobius"/>
    </source>
</evidence>
<keyword evidence="6 9" id="KW-0472">Membrane</keyword>
<evidence type="ECO:0000256" key="10">
    <source>
        <dbReference type="SAM" id="SignalP"/>
    </source>
</evidence>
<evidence type="ECO:0000256" key="6">
    <source>
        <dbReference type="ARBA" id="ARBA00023136"/>
    </source>
</evidence>
<feature type="transmembrane region" description="Helical" evidence="9">
    <location>
        <begin position="436"/>
        <end position="460"/>
    </location>
</feature>
<dbReference type="PANTHER" id="PTHR42643">
    <property type="entry name" value="IONOTROPIC RECEPTOR 20A-RELATED"/>
    <property type="match status" value="1"/>
</dbReference>
<keyword evidence="4 9" id="KW-0812">Transmembrane</keyword>
<feature type="chain" id="PRO_5035278140" description="Ionotropic glutamate receptor C-terminal domain-containing protein" evidence="10">
    <location>
        <begin position="26"/>
        <end position="501"/>
    </location>
</feature>